<accession>A0A1X6MN78</accession>
<dbReference type="SUPFAM" id="SSF47616">
    <property type="entry name" value="GST C-terminal domain-like"/>
    <property type="match status" value="1"/>
</dbReference>
<dbReference type="AlphaFoldDB" id="A0A1X6MN78"/>
<dbReference type="InterPro" id="IPR004045">
    <property type="entry name" value="Glutathione_S-Trfase_N"/>
</dbReference>
<evidence type="ECO:0000313" key="4">
    <source>
        <dbReference type="Proteomes" id="UP000194127"/>
    </source>
</evidence>
<dbReference type="RefSeq" id="XP_024334671.1">
    <property type="nucleotide sequence ID" value="XM_024479805.1"/>
</dbReference>
<gene>
    <name evidence="3" type="ORF">POSPLADRAFT_1049631</name>
</gene>
<feature type="domain" description="Glutathione S-transferase UstS-like C-terminal" evidence="2">
    <location>
        <begin position="113"/>
        <end position="250"/>
    </location>
</feature>
<dbReference type="Gene3D" id="3.40.30.10">
    <property type="entry name" value="Glutaredoxin"/>
    <property type="match status" value="1"/>
</dbReference>
<dbReference type="Gene3D" id="1.20.1050.10">
    <property type="match status" value="1"/>
</dbReference>
<dbReference type="STRING" id="670580.A0A1X6MN78"/>
<evidence type="ECO:0000259" key="2">
    <source>
        <dbReference type="Pfam" id="PF22041"/>
    </source>
</evidence>
<protein>
    <submittedName>
        <fullName evidence="3">Uncharacterized protein</fullName>
    </submittedName>
</protein>
<evidence type="ECO:0000259" key="1">
    <source>
        <dbReference type="Pfam" id="PF13409"/>
    </source>
</evidence>
<organism evidence="3 4">
    <name type="scientific">Postia placenta MAD-698-R-SB12</name>
    <dbReference type="NCBI Taxonomy" id="670580"/>
    <lineage>
        <taxon>Eukaryota</taxon>
        <taxon>Fungi</taxon>
        <taxon>Dikarya</taxon>
        <taxon>Basidiomycota</taxon>
        <taxon>Agaricomycotina</taxon>
        <taxon>Agaricomycetes</taxon>
        <taxon>Polyporales</taxon>
        <taxon>Adustoporiaceae</taxon>
        <taxon>Rhodonia</taxon>
    </lineage>
</organism>
<dbReference type="InterPro" id="IPR036249">
    <property type="entry name" value="Thioredoxin-like_sf"/>
</dbReference>
<reference evidence="3 4" key="1">
    <citation type="submission" date="2017-04" db="EMBL/GenBank/DDBJ databases">
        <title>Genome Sequence of the Model Brown-Rot Fungus Postia placenta SB12.</title>
        <authorList>
            <consortium name="DOE Joint Genome Institute"/>
            <person name="Gaskell J."/>
            <person name="Kersten P."/>
            <person name="Larrondo L.F."/>
            <person name="Canessa P."/>
            <person name="Martinez D."/>
            <person name="Hibbett D."/>
            <person name="Schmoll M."/>
            <person name="Kubicek C.P."/>
            <person name="Martinez A.T."/>
            <person name="Yadav J."/>
            <person name="Master E."/>
            <person name="Magnuson J.K."/>
            <person name="James T."/>
            <person name="Yaver D."/>
            <person name="Berka R."/>
            <person name="Labutti K."/>
            <person name="Lipzen A."/>
            <person name="Aerts A."/>
            <person name="Barry K."/>
            <person name="Henrissat B."/>
            <person name="Blanchette R."/>
            <person name="Grigoriev I."/>
            <person name="Cullen D."/>
        </authorList>
    </citation>
    <scope>NUCLEOTIDE SEQUENCE [LARGE SCALE GENOMIC DNA]</scope>
    <source>
        <strain evidence="3 4">MAD-698-R-SB12</strain>
    </source>
</reference>
<sequence length="254" mass="29103">MPAKHLIKLYDVRCNLDPPAWSPNVWKTRFVLNFKKLPYTTQWLAYPDIGAILSAAGVPPTRTEKPYYTVPAIVDEVEGRHPVALADSLNIATYLERTYPQPTIFPGGTERVQMTYITAIHEHVFMAMFYMVIPTTTRILTGRDLDYYTASRKGFIGVALEEMFPPHKQEGMWAKLRQGLDQLSALIDSVRMGHRSRWLFSPVDTPSYADFDLGAILIWFQKAGPEGGWARIRDLNGGKWRRHMDNLQPYMQVL</sequence>
<proteinExistence type="predicted"/>
<dbReference type="EMBL" id="KZ110606">
    <property type="protein sequence ID" value="OSX57877.1"/>
    <property type="molecule type" value="Genomic_DNA"/>
</dbReference>
<name>A0A1X6MN78_9APHY</name>
<dbReference type="Proteomes" id="UP000194127">
    <property type="component" value="Unassembled WGS sequence"/>
</dbReference>
<dbReference type="SUPFAM" id="SSF52833">
    <property type="entry name" value="Thioredoxin-like"/>
    <property type="match status" value="1"/>
</dbReference>
<keyword evidence="4" id="KW-1185">Reference proteome</keyword>
<dbReference type="Pfam" id="PF13409">
    <property type="entry name" value="GST_N_2"/>
    <property type="match status" value="1"/>
</dbReference>
<dbReference type="Pfam" id="PF22041">
    <property type="entry name" value="GST_C_7"/>
    <property type="match status" value="1"/>
</dbReference>
<dbReference type="GeneID" id="36324755"/>
<evidence type="ECO:0000313" key="3">
    <source>
        <dbReference type="EMBL" id="OSX57877.1"/>
    </source>
</evidence>
<dbReference type="InterPro" id="IPR036282">
    <property type="entry name" value="Glutathione-S-Trfase_C_sf"/>
</dbReference>
<dbReference type="OrthoDB" id="4951845at2759"/>
<feature type="domain" description="GST N-terminal" evidence="1">
    <location>
        <begin position="21"/>
        <end position="97"/>
    </location>
</feature>
<dbReference type="InterPro" id="IPR054416">
    <property type="entry name" value="GST_UstS-like_C"/>
</dbReference>